<dbReference type="STRING" id="1081108.A0A162K5N0"/>
<keyword evidence="12" id="KW-0732">Signal</keyword>
<name>A0A162K5N0_CORDF</name>
<evidence type="ECO:0000313" key="15">
    <source>
        <dbReference type="Proteomes" id="UP000076881"/>
    </source>
</evidence>
<evidence type="ECO:0000256" key="8">
    <source>
        <dbReference type="ARBA" id="ARBA00022825"/>
    </source>
</evidence>
<evidence type="ECO:0000259" key="13">
    <source>
        <dbReference type="PROSITE" id="PS51695"/>
    </source>
</evidence>
<dbReference type="AlphaFoldDB" id="A0A162K5N0"/>
<dbReference type="CDD" id="cd04056">
    <property type="entry name" value="Peptidases_S53"/>
    <property type="match status" value="1"/>
</dbReference>
<dbReference type="GO" id="GO:0046872">
    <property type="term" value="F:metal ion binding"/>
    <property type="evidence" value="ECO:0007669"/>
    <property type="project" value="UniProtKB-UniRule"/>
</dbReference>
<reference evidence="14 15" key="1">
    <citation type="journal article" date="2016" name="Genome Biol. Evol.">
        <title>Divergent and convergent evolution of fungal pathogenicity.</title>
        <authorList>
            <person name="Shang Y."/>
            <person name="Xiao G."/>
            <person name="Zheng P."/>
            <person name="Cen K."/>
            <person name="Zhan S."/>
            <person name="Wang C."/>
        </authorList>
    </citation>
    <scope>NUCLEOTIDE SEQUENCE [LARGE SCALE GENOMIC DNA]</scope>
    <source>
        <strain evidence="14 15">RCEF 1005</strain>
    </source>
</reference>
<dbReference type="GO" id="GO:0004252">
    <property type="term" value="F:serine-type endopeptidase activity"/>
    <property type="evidence" value="ECO:0007669"/>
    <property type="project" value="UniProtKB-UniRule"/>
</dbReference>
<feature type="signal peptide" evidence="12">
    <location>
        <begin position="1"/>
        <end position="17"/>
    </location>
</feature>
<feature type="binding site" evidence="11">
    <location>
        <position position="581"/>
    </location>
    <ligand>
        <name>Ca(2+)</name>
        <dbReference type="ChEBI" id="CHEBI:29108"/>
    </ligand>
</feature>
<evidence type="ECO:0000256" key="6">
    <source>
        <dbReference type="ARBA" id="ARBA00022723"/>
    </source>
</evidence>
<dbReference type="CDD" id="cd11377">
    <property type="entry name" value="Pro-peptidase_S53"/>
    <property type="match status" value="1"/>
</dbReference>
<dbReference type="GO" id="GO:0008240">
    <property type="term" value="F:tripeptidyl-peptidase activity"/>
    <property type="evidence" value="ECO:0007669"/>
    <property type="project" value="UniProtKB-EC"/>
</dbReference>
<dbReference type="GO" id="GO:0006508">
    <property type="term" value="P:proteolysis"/>
    <property type="evidence" value="ECO:0007669"/>
    <property type="project" value="UniProtKB-KW"/>
</dbReference>
<evidence type="ECO:0000256" key="7">
    <source>
        <dbReference type="ARBA" id="ARBA00022801"/>
    </source>
</evidence>
<protein>
    <recommendedName>
        <fullName evidence="4">tripeptidyl-peptidase II</fullName>
        <ecNumber evidence="4">3.4.14.10</ecNumber>
    </recommendedName>
</protein>
<dbReference type="OrthoDB" id="4867732at2759"/>
<evidence type="ECO:0000256" key="9">
    <source>
        <dbReference type="ARBA" id="ARBA00022837"/>
    </source>
</evidence>
<dbReference type="EMBL" id="AZHF01000003">
    <property type="protein sequence ID" value="OAA78252.1"/>
    <property type="molecule type" value="Genomic_DNA"/>
</dbReference>
<accession>A0A162K5N0</accession>
<evidence type="ECO:0000256" key="10">
    <source>
        <dbReference type="ARBA" id="ARBA00023145"/>
    </source>
</evidence>
<evidence type="ECO:0000256" key="4">
    <source>
        <dbReference type="ARBA" id="ARBA00012462"/>
    </source>
</evidence>
<dbReference type="EC" id="3.4.14.10" evidence="4"/>
<keyword evidence="15" id="KW-1185">Reference proteome</keyword>
<dbReference type="InterPro" id="IPR036852">
    <property type="entry name" value="Peptidase_S8/S53_dom_sf"/>
</dbReference>
<feature type="active site" description="Charge relay system" evidence="11">
    <location>
        <position position="292"/>
    </location>
</feature>
<dbReference type="Pfam" id="PF00082">
    <property type="entry name" value="Peptidase_S8"/>
    <property type="match status" value="1"/>
</dbReference>
<evidence type="ECO:0000256" key="2">
    <source>
        <dbReference type="ARBA" id="ARBA00002451"/>
    </source>
</evidence>
<organism evidence="14 15">
    <name type="scientific">Akanthomyces lecanii RCEF 1005</name>
    <dbReference type="NCBI Taxonomy" id="1081108"/>
    <lineage>
        <taxon>Eukaryota</taxon>
        <taxon>Fungi</taxon>
        <taxon>Dikarya</taxon>
        <taxon>Ascomycota</taxon>
        <taxon>Pezizomycotina</taxon>
        <taxon>Sordariomycetes</taxon>
        <taxon>Hypocreomycetidae</taxon>
        <taxon>Hypocreales</taxon>
        <taxon>Cordycipitaceae</taxon>
        <taxon>Akanthomyces</taxon>
        <taxon>Cordyceps confragosa</taxon>
    </lineage>
</organism>
<dbReference type="InterPro" id="IPR015366">
    <property type="entry name" value="S53_propep"/>
</dbReference>
<feature type="binding site" evidence="11">
    <location>
        <position position="557"/>
    </location>
    <ligand>
        <name>Ca(2+)</name>
        <dbReference type="ChEBI" id="CHEBI:29108"/>
    </ligand>
</feature>
<dbReference type="GO" id="GO:0005576">
    <property type="term" value="C:extracellular region"/>
    <property type="evidence" value="ECO:0007669"/>
    <property type="project" value="UniProtKB-SubCell"/>
</dbReference>
<sequence length="604" mass="64618">MKIAALFVSAFVAASLGMPLETAVEHEKRVNGASLVKLGAARPATTVPVRIALNQRNLDHGMDLLLEVADPDSSKYGQHYTKQQVVDTFAPAQESIDTVKQWLVKAGIPESSISLSQNRGYLDFKTTVGSLESLLRTSYHIFENKKTSSQHLGAESYSLPAGVAPHVDFVWPAVASSQVKTGIVAPKSSIRSLSSSEIKEIEANPMTNCSNYVTPACIAAMYNIPPPPKTANPKNALGVFEIDYEMYNQSDLDLFYKTVAKDIPKGTGPKVDLIDLASNPSTDNAVGEAALDFDMAIPIIYPQETELYQVGGGFHEFLEAVDSSYCDEGTKDDCGTFTPSNVISFSWGGLEDPKSVPEAKRQCNEFMKLGLQGTTVVWSSGDTGVTGDGQSCLGDNHQIFSVDDPAGCPYSLSIGATILPKGRKPGDAEAVTESFSPGGGFSNIFTAPDYQKSAVDAYFAEHDPGFPTYNATDLDIPLGGDGVYNRIGRGYPDISAVGDFGVYAFNGQMGLNAGTSMSAPIIAAMLNRINEERLAAGKKPVGFVNPALYKKAEIFRDVTEGRMRTDGPYACQGKSFSATPGWDPVTGLGTPDYTALSEYLNSLP</sequence>
<keyword evidence="9 11" id="KW-0106">Calcium</keyword>
<keyword evidence="10" id="KW-0865">Zymogen</keyword>
<feature type="chain" id="PRO_5007836813" description="tripeptidyl-peptidase II" evidence="12">
    <location>
        <begin position="18"/>
        <end position="604"/>
    </location>
</feature>
<evidence type="ECO:0000256" key="1">
    <source>
        <dbReference type="ARBA" id="ARBA00001910"/>
    </source>
</evidence>
<dbReference type="InterPro" id="IPR000209">
    <property type="entry name" value="Peptidase_S8/S53_dom"/>
</dbReference>
<comment type="caution">
    <text evidence="14">The sequence shown here is derived from an EMBL/GenBank/DDBJ whole genome shotgun (WGS) entry which is preliminary data.</text>
</comment>
<comment type="catalytic activity">
    <reaction evidence="1">
        <text>Release of an N-terminal tripeptide from a polypeptide.</text>
        <dbReference type="EC" id="3.4.14.10"/>
    </reaction>
</comment>
<feature type="binding site" evidence="11">
    <location>
        <position position="583"/>
    </location>
    <ligand>
        <name>Ca(2+)</name>
        <dbReference type="ChEBI" id="CHEBI:29108"/>
    </ligand>
</feature>
<dbReference type="SUPFAM" id="SSF52743">
    <property type="entry name" value="Subtilisin-like"/>
    <property type="match status" value="1"/>
</dbReference>
<gene>
    <name evidence="14" type="ORF">LEL_05075</name>
</gene>
<keyword evidence="7 11" id="KW-0378">Hydrolase</keyword>
<feature type="active site" description="Charge relay system" evidence="11">
    <location>
        <position position="288"/>
    </location>
</feature>
<dbReference type="SMART" id="SM00944">
    <property type="entry name" value="Pro-kuma_activ"/>
    <property type="match status" value="1"/>
</dbReference>
<comment type="cofactor">
    <cofactor evidence="11">
        <name>Ca(2+)</name>
        <dbReference type="ChEBI" id="CHEBI:29108"/>
    </cofactor>
    <text evidence="11">Binds 1 Ca(2+) ion per subunit.</text>
</comment>
<evidence type="ECO:0000256" key="5">
    <source>
        <dbReference type="ARBA" id="ARBA00022670"/>
    </source>
</evidence>
<feature type="domain" description="Peptidase S53" evidence="13">
    <location>
        <begin position="212"/>
        <end position="603"/>
    </location>
</feature>
<comment type="subcellular location">
    <subcellularLocation>
        <location evidence="3">Secreted</location>
        <location evidence="3">Extracellular space</location>
    </subcellularLocation>
</comment>
<evidence type="ECO:0000256" key="3">
    <source>
        <dbReference type="ARBA" id="ARBA00004239"/>
    </source>
</evidence>
<dbReference type="InterPro" id="IPR030400">
    <property type="entry name" value="Sedolisin_dom"/>
</dbReference>
<evidence type="ECO:0000256" key="12">
    <source>
        <dbReference type="SAM" id="SignalP"/>
    </source>
</evidence>
<feature type="binding site" evidence="11">
    <location>
        <position position="558"/>
    </location>
    <ligand>
        <name>Ca(2+)</name>
        <dbReference type="ChEBI" id="CHEBI:29108"/>
    </ligand>
</feature>
<keyword evidence="8 11" id="KW-0720">Serine protease</keyword>
<keyword evidence="6 11" id="KW-0479">Metal-binding</keyword>
<evidence type="ECO:0000256" key="11">
    <source>
        <dbReference type="PROSITE-ProRule" id="PRU01032"/>
    </source>
</evidence>
<proteinExistence type="predicted"/>
<feature type="active site" description="Charge relay system" evidence="11">
    <location>
        <position position="516"/>
    </location>
</feature>
<dbReference type="InterPro" id="IPR050819">
    <property type="entry name" value="Tripeptidyl-peptidase_I"/>
</dbReference>
<dbReference type="Gene3D" id="3.40.50.200">
    <property type="entry name" value="Peptidase S8/S53 domain"/>
    <property type="match status" value="1"/>
</dbReference>
<dbReference type="SUPFAM" id="SSF54897">
    <property type="entry name" value="Protease propeptides/inhibitors"/>
    <property type="match status" value="1"/>
</dbReference>
<comment type="function">
    <text evidence="2">Secreted tripeptidyl-peptidase which degrades proteins at acidic pHs and is involved in virulence.</text>
</comment>
<dbReference type="PANTHER" id="PTHR14218">
    <property type="entry name" value="PROTEASE S8 TRIPEPTIDYL PEPTIDASE I CLN2"/>
    <property type="match status" value="1"/>
</dbReference>
<evidence type="ECO:0000313" key="14">
    <source>
        <dbReference type="EMBL" id="OAA78252.1"/>
    </source>
</evidence>
<dbReference type="Pfam" id="PF09286">
    <property type="entry name" value="Pro-kuma_activ"/>
    <property type="match status" value="1"/>
</dbReference>
<dbReference type="Proteomes" id="UP000076881">
    <property type="component" value="Unassembled WGS sequence"/>
</dbReference>
<dbReference type="PROSITE" id="PS51695">
    <property type="entry name" value="SEDOLISIN"/>
    <property type="match status" value="1"/>
</dbReference>
<keyword evidence="5 11" id="KW-0645">Protease</keyword>
<dbReference type="PANTHER" id="PTHR14218:SF19">
    <property type="entry name" value="SERINE PROTEASE AORO, PUTATIVE (AFU_ORTHOLOGUE AFUA_6G10250)-RELATED"/>
    <property type="match status" value="1"/>
</dbReference>